<reference evidence="2 3" key="1">
    <citation type="submission" date="2021-01" db="EMBL/GenBank/DDBJ databases">
        <title>Genomic Encyclopedia of Type Strains, Phase IV (KMG-IV): sequencing the most valuable type-strain genomes for metagenomic binning, comparative biology and taxonomic classification.</title>
        <authorList>
            <person name="Goeker M."/>
        </authorList>
    </citation>
    <scope>NUCLEOTIDE SEQUENCE [LARGE SCALE GENOMIC DNA]</scope>
    <source>
        <strain evidence="2 3">DSM 103394</strain>
    </source>
</reference>
<comment type="caution">
    <text evidence="2">The sequence shown here is derived from an EMBL/GenBank/DDBJ whole genome shotgun (WGS) entry which is preliminary data.</text>
</comment>
<keyword evidence="3" id="KW-1185">Reference proteome</keyword>
<evidence type="ECO:0000313" key="2">
    <source>
        <dbReference type="EMBL" id="MBP1080926.1"/>
    </source>
</evidence>
<gene>
    <name evidence="2" type="ORF">JOC74_001414</name>
</gene>
<dbReference type="Pfam" id="PF17449">
    <property type="entry name" value="YrzK"/>
    <property type="match status" value="1"/>
</dbReference>
<dbReference type="InterPro" id="IPR035378">
    <property type="entry name" value="YrzK-like"/>
</dbReference>
<accession>A0ABS4CTS3</accession>
<evidence type="ECO:0000256" key="1">
    <source>
        <dbReference type="SAM" id="MobiDB-lite"/>
    </source>
</evidence>
<organism evidence="2 3">
    <name type="scientific">Bacillus capparidis</name>
    <dbReference type="NCBI Taxonomy" id="1840411"/>
    <lineage>
        <taxon>Bacteria</taxon>
        <taxon>Bacillati</taxon>
        <taxon>Bacillota</taxon>
        <taxon>Bacilli</taxon>
        <taxon>Bacillales</taxon>
        <taxon>Bacillaceae</taxon>
        <taxon>Bacillus</taxon>
    </lineage>
</organism>
<protein>
    <submittedName>
        <fullName evidence="2">Uncharacterized protein</fullName>
    </submittedName>
</protein>
<dbReference type="Proteomes" id="UP000674416">
    <property type="component" value="Unassembled WGS sequence"/>
</dbReference>
<proteinExistence type="predicted"/>
<feature type="region of interest" description="Disordered" evidence="1">
    <location>
        <begin position="1"/>
        <end position="22"/>
    </location>
</feature>
<evidence type="ECO:0000313" key="3">
    <source>
        <dbReference type="Proteomes" id="UP000674416"/>
    </source>
</evidence>
<name>A0ABS4CTS3_9BACI</name>
<dbReference type="EMBL" id="JAFDST010000001">
    <property type="protein sequence ID" value="MBP1080926.1"/>
    <property type="molecule type" value="Genomic_DNA"/>
</dbReference>
<sequence>MRYNGKMGRAIHHKEGSMQFRDQGENEFSVHLEFEHAEYGMSAKEAQVYKKKQNRG</sequence>
<dbReference type="RefSeq" id="WP_098945222.1">
    <property type="nucleotide sequence ID" value="NZ_JAFDST010000001.1"/>
</dbReference>